<dbReference type="InterPro" id="IPR012338">
    <property type="entry name" value="Beta-lactam/transpept-like"/>
</dbReference>
<sequence length="452" mass="47850">MSRILTRGLTTVMLFLALTGTTLAAPFAAIVIDARDGRVLYSDNADARLHPASLTKMMTLYLVFEAVAKGQLSLDQKVKVSSNAASEPPSHLGLRTGERISVRDLIRAAAVKSANDAATALGEAVGGSEAEFAKMMTAKAATFGMHNTNFRNANGLTQTNHYSSARDMAILGRHLLYDYPQYYNLFSRKSTVTDGKTVYNTNRRLLSSYRGADGIKTGYTNAAGYNLVASAERGNERVIAVVFGGRSSRARNAKVAELLDLGFSKAPAMVAVVKPAIGRNPGVRETDAPRPRGDVPDGILTASLKAIEDAVVPSAAASTPDPAMIRVSAYAPKTVSSPRARPGSARSLPAMQSRSIAAVVEARPPLARDSAAEAWTVQLGAFKDRTYAVNVLAKATRQGAPALQGAKGSVEKATVKGLTLYRARLSGNSPVSAEEACAHLRAMNQVCRPVSD</sequence>
<dbReference type="KEGG" id="ppru:FDP22_03445"/>
<feature type="signal peptide" evidence="10">
    <location>
        <begin position="1"/>
        <end position="24"/>
    </location>
</feature>
<dbReference type="InterPro" id="IPR007730">
    <property type="entry name" value="SPOR-like_dom"/>
</dbReference>
<dbReference type="Pfam" id="PF00768">
    <property type="entry name" value="Peptidase_S11"/>
    <property type="match status" value="1"/>
</dbReference>
<accession>A0A5B8FXV7</accession>
<gene>
    <name evidence="12" type="ORF">FDP22_03445</name>
</gene>
<dbReference type="GO" id="GO:0009252">
    <property type="term" value="P:peptidoglycan biosynthetic process"/>
    <property type="evidence" value="ECO:0007669"/>
    <property type="project" value="UniProtKB-KW"/>
</dbReference>
<dbReference type="InterPro" id="IPR036680">
    <property type="entry name" value="SPOR-like_sf"/>
</dbReference>
<dbReference type="PROSITE" id="PS51724">
    <property type="entry name" value="SPOR"/>
    <property type="match status" value="1"/>
</dbReference>
<feature type="domain" description="SPOR" evidence="11">
    <location>
        <begin position="369"/>
        <end position="452"/>
    </location>
</feature>
<organism evidence="12 13">
    <name type="scientific">Paroceanicella profunda</name>
    <dbReference type="NCBI Taxonomy" id="2579971"/>
    <lineage>
        <taxon>Bacteria</taxon>
        <taxon>Pseudomonadati</taxon>
        <taxon>Pseudomonadota</taxon>
        <taxon>Alphaproteobacteria</taxon>
        <taxon>Rhodobacterales</taxon>
        <taxon>Paracoccaceae</taxon>
        <taxon>Paroceanicella</taxon>
    </lineage>
</organism>
<dbReference type="GO" id="GO:0042834">
    <property type="term" value="F:peptidoglycan binding"/>
    <property type="evidence" value="ECO:0007669"/>
    <property type="project" value="InterPro"/>
</dbReference>
<reference evidence="12 13" key="1">
    <citation type="submission" date="2019-06" db="EMBL/GenBank/DDBJ databases">
        <title>Genome sequence of Rhodobacteraceae bacterium D4M1.</title>
        <authorList>
            <person name="Cao J."/>
        </authorList>
    </citation>
    <scope>NUCLEOTIDE SEQUENCE [LARGE SCALE GENOMIC DNA]</scope>
    <source>
        <strain evidence="12 13">D4M1</strain>
    </source>
</reference>
<evidence type="ECO:0000256" key="3">
    <source>
        <dbReference type="ARBA" id="ARBA00022801"/>
    </source>
</evidence>
<keyword evidence="5" id="KW-0573">Peptidoglycan synthesis</keyword>
<dbReference type="OrthoDB" id="9795979at2"/>
<dbReference type="PANTHER" id="PTHR21581">
    <property type="entry name" value="D-ALANYL-D-ALANINE CARBOXYPEPTIDASE"/>
    <property type="match status" value="1"/>
</dbReference>
<dbReference type="GO" id="GO:0009002">
    <property type="term" value="F:serine-type D-Ala-D-Ala carboxypeptidase activity"/>
    <property type="evidence" value="ECO:0007669"/>
    <property type="project" value="InterPro"/>
</dbReference>
<dbReference type="Proteomes" id="UP000305888">
    <property type="component" value="Chromosome"/>
</dbReference>
<dbReference type="EMBL" id="CP040818">
    <property type="protein sequence ID" value="QDL90923.1"/>
    <property type="molecule type" value="Genomic_DNA"/>
</dbReference>
<dbReference type="SUPFAM" id="SSF56601">
    <property type="entry name" value="beta-lactamase/transpeptidase-like"/>
    <property type="match status" value="1"/>
</dbReference>
<dbReference type="InterPro" id="IPR001967">
    <property type="entry name" value="Peptidase_S11_N"/>
</dbReference>
<keyword evidence="12" id="KW-0121">Carboxypeptidase</keyword>
<keyword evidence="3" id="KW-0378">Hydrolase</keyword>
<feature type="chain" id="PRO_5022836512" evidence="10">
    <location>
        <begin position="25"/>
        <end position="452"/>
    </location>
</feature>
<comment type="similarity">
    <text evidence="1 9">Belongs to the peptidase S11 family.</text>
</comment>
<dbReference type="GO" id="GO:0008360">
    <property type="term" value="P:regulation of cell shape"/>
    <property type="evidence" value="ECO:0007669"/>
    <property type="project" value="UniProtKB-KW"/>
</dbReference>
<evidence type="ECO:0000256" key="6">
    <source>
        <dbReference type="ARBA" id="ARBA00023316"/>
    </source>
</evidence>
<dbReference type="PRINTS" id="PR00725">
    <property type="entry name" value="DADACBPTASE1"/>
</dbReference>
<evidence type="ECO:0000256" key="5">
    <source>
        <dbReference type="ARBA" id="ARBA00022984"/>
    </source>
</evidence>
<dbReference type="PANTHER" id="PTHR21581:SF6">
    <property type="entry name" value="TRAFFICKING PROTEIN PARTICLE COMPLEX SUBUNIT 12"/>
    <property type="match status" value="1"/>
</dbReference>
<evidence type="ECO:0000256" key="2">
    <source>
        <dbReference type="ARBA" id="ARBA00022729"/>
    </source>
</evidence>
<feature type="active site" description="Acyl-ester intermediate" evidence="7">
    <location>
        <position position="53"/>
    </location>
</feature>
<dbReference type="GO" id="GO:0071555">
    <property type="term" value="P:cell wall organization"/>
    <property type="evidence" value="ECO:0007669"/>
    <property type="project" value="UniProtKB-KW"/>
</dbReference>
<evidence type="ECO:0000259" key="11">
    <source>
        <dbReference type="PROSITE" id="PS51724"/>
    </source>
</evidence>
<feature type="binding site" evidence="8">
    <location>
        <position position="216"/>
    </location>
    <ligand>
        <name>substrate</name>
    </ligand>
</feature>
<keyword evidence="6" id="KW-0961">Cell wall biogenesis/degradation</keyword>
<keyword evidence="12" id="KW-0645">Protease</keyword>
<keyword evidence="2 10" id="KW-0732">Signal</keyword>
<name>A0A5B8FXV7_9RHOB</name>
<protein>
    <submittedName>
        <fullName evidence="12">D-alanyl-D-alanine carboxypeptidase</fullName>
    </submittedName>
</protein>
<dbReference type="Gene3D" id="3.40.710.10">
    <property type="entry name" value="DD-peptidase/beta-lactamase superfamily"/>
    <property type="match status" value="1"/>
</dbReference>
<dbReference type="Gene3D" id="3.30.70.1070">
    <property type="entry name" value="Sporulation related repeat"/>
    <property type="match status" value="1"/>
</dbReference>
<keyword evidence="4" id="KW-0133">Cell shape</keyword>
<evidence type="ECO:0000256" key="1">
    <source>
        <dbReference type="ARBA" id="ARBA00007164"/>
    </source>
</evidence>
<evidence type="ECO:0000256" key="10">
    <source>
        <dbReference type="SAM" id="SignalP"/>
    </source>
</evidence>
<feature type="active site" evidence="7">
    <location>
        <position position="113"/>
    </location>
</feature>
<evidence type="ECO:0000313" key="13">
    <source>
        <dbReference type="Proteomes" id="UP000305888"/>
    </source>
</evidence>
<evidence type="ECO:0000256" key="4">
    <source>
        <dbReference type="ARBA" id="ARBA00022960"/>
    </source>
</evidence>
<evidence type="ECO:0000256" key="7">
    <source>
        <dbReference type="PIRSR" id="PIRSR618044-1"/>
    </source>
</evidence>
<proteinExistence type="inferred from homology"/>
<evidence type="ECO:0000256" key="9">
    <source>
        <dbReference type="RuleBase" id="RU004016"/>
    </source>
</evidence>
<dbReference type="RefSeq" id="WP_138577489.1">
    <property type="nucleotide sequence ID" value="NZ_CP040818.1"/>
</dbReference>
<dbReference type="GO" id="GO:0006508">
    <property type="term" value="P:proteolysis"/>
    <property type="evidence" value="ECO:0007669"/>
    <property type="project" value="InterPro"/>
</dbReference>
<evidence type="ECO:0000313" key="12">
    <source>
        <dbReference type="EMBL" id="QDL90923.1"/>
    </source>
</evidence>
<dbReference type="InterPro" id="IPR018044">
    <property type="entry name" value="Peptidase_S11"/>
</dbReference>
<keyword evidence="13" id="KW-1185">Reference proteome</keyword>
<feature type="active site" description="Proton acceptor" evidence="7">
    <location>
        <position position="56"/>
    </location>
</feature>
<dbReference type="Pfam" id="PF05036">
    <property type="entry name" value="SPOR"/>
    <property type="match status" value="1"/>
</dbReference>
<dbReference type="AlphaFoldDB" id="A0A5B8FXV7"/>
<evidence type="ECO:0000256" key="8">
    <source>
        <dbReference type="PIRSR" id="PIRSR618044-2"/>
    </source>
</evidence>